<gene>
    <name evidence="2" type="ORF">B0H67DRAFT_475633</name>
</gene>
<dbReference type="AlphaFoldDB" id="A0AA40B9N5"/>
<dbReference type="PANTHER" id="PTHR42791:SF17">
    <property type="entry name" value="ACETYLTRANSFERASE, GNAT FAMILY FAMILY (AFU_ORTHOLOGUE AFUA_8G05690)"/>
    <property type="match status" value="1"/>
</dbReference>
<dbReference type="CDD" id="cd04301">
    <property type="entry name" value="NAT_SF"/>
    <property type="match status" value="1"/>
</dbReference>
<dbReference type="InterPro" id="IPR052523">
    <property type="entry name" value="Trichothecene_AcTrans"/>
</dbReference>
<sequence>MATSVKPRIRVREATPADVPAMVDIHYDAFGPDVINQLLFPGGVTQDARDKLSLTFFPPAVPGAKPGPETTYMVAELLPEGVPDGGPGEVVAFAKWVLFREQRPEEEWNTPRVVTAEMLGEGSNPEVFNSFIGAMHMAKVEQAKGDPYLYLNVLATTPKYQRLGAGSALLRWGTELADRLGLPSYLEASPYGYPAYKRHSYQDLVVIDFEITKTWGLAKLESWNWGHNCAVALGGALADGSFRAIIMKRPFKSA</sequence>
<keyword evidence="3" id="KW-1185">Reference proteome</keyword>
<organism evidence="2 3">
    <name type="scientific">Lasiosphaeris hirsuta</name>
    <dbReference type="NCBI Taxonomy" id="260670"/>
    <lineage>
        <taxon>Eukaryota</taxon>
        <taxon>Fungi</taxon>
        <taxon>Dikarya</taxon>
        <taxon>Ascomycota</taxon>
        <taxon>Pezizomycotina</taxon>
        <taxon>Sordariomycetes</taxon>
        <taxon>Sordariomycetidae</taxon>
        <taxon>Sordariales</taxon>
        <taxon>Lasiosphaeriaceae</taxon>
        <taxon>Lasiosphaeris</taxon>
    </lineage>
</organism>
<proteinExistence type="predicted"/>
<dbReference type="GO" id="GO:0016747">
    <property type="term" value="F:acyltransferase activity, transferring groups other than amino-acyl groups"/>
    <property type="evidence" value="ECO:0007669"/>
    <property type="project" value="InterPro"/>
</dbReference>
<name>A0AA40B9N5_9PEZI</name>
<feature type="domain" description="N-acetyltransferase" evidence="1">
    <location>
        <begin position="131"/>
        <end position="192"/>
    </location>
</feature>
<dbReference type="InterPro" id="IPR016181">
    <property type="entry name" value="Acyl_CoA_acyltransferase"/>
</dbReference>
<accession>A0AA40B9N5</accession>
<comment type="caution">
    <text evidence="2">The sequence shown here is derived from an EMBL/GenBank/DDBJ whole genome shotgun (WGS) entry which is preliminary data.</text>
</comment>
<dbReference type="EMBL" id="JAUKUA010000001">
    <property type="protein sequence ID" value="KAK0730199.1"/>
    <property type="molecule type" value="Genomic_DNA"/>
</dbReference>
<dbReference type="Proteomes" id="UP001172102">
    <property type="component" value="Unassembled WGS sequence"/>
</dbReference>
<evidence type="ECO:0000259" key="1">
    <source>
        <dbReference type="Pfam" id="PF00583"/>
    </source>
</evidence>
<reference evidence="2" key="1">
    <citation type="submission" date="2023-06" db="EMBL/GenBank/DDBJ databases">
        <title>Genome-scale phylogeny and comparative genomics of the fungal order Sordariales.</title>
        <authorList>
            <consortium name="Lawrence Berkeley National Laboratory"/>
            <person name="Hensen N."/>
            <person name="Bonometti L."/>
            <person name="Westerberg I."/>
            <person name="Brannstrom I.O."/>
            <person name="Guillou S."/>
            <person name="Cros-Aarteil S."/>
            <person name="Calhoun S."/>
            <person name="Haridas S."/>
            <person name="Kuo A."/>
            <person name="Mondo S."/>
            <person name="Pangilinan J."/>
            <person name="Riley R."/>
            <person name="Labutti K."/>
            <person name="Andreopoulos B."/>
            <person name="Lipzen A."/>
            <person name="Chen C."/>
            <person name="Yanf M."/>
            <person name="Daum C."/>
            <person name="Ng V."/>
            <person name="Clum A."/>
            <person name="Steindorff A."/>
            <person name="Ohm R."/>
            <person name="Martin F."/>
            <person name="Silar P."/>
            <person name="Natvig D."/>
            <person name="Lalanne C."/>
            <person name="Gautier V."/>
            <person name="Ament-Velasquez S.L."/>
            <person name="Kruys A."/>
            <person name="Hutchinson M.I."/>
            <person name="Powell A.J."/>
            <person name="Barry K."/>
            <person name="Miller A.N."/>
            <person name="Grigoriev I.V."/>
            <person name="Debuchy R."/>
            <person name="Gladieux P."/>
            <person name="Thoren M.H."/>
            <person name="Johannesson H."/>
        </authorList>
    </citation>
    <scope>NUCLEOTIDE SEQUENCE</scope>
    <source>
        <strain evidence="2">SMH4607-1</strain>
    </source>
</reference>
<dbReference type="Pfam" id="PF00583">
    <property type="entry name" value="Acetyltransf_1"/>
    <property type="match status" value="1"/>
</dbReference>
<dbReference type="SUPFAM" id="SSF55729">
    <property type="entry name" value="Acyl-CoA N-acyltransferases (Nat)"/>
    <property type="match status" value="1"/>
</dbReference>
<protein>
    <recommendedName>
        <fullName evidence="1">N-acetyltransferase domain-containing protein</fullName>
    </recommendedName>
</protein>
<evidence type="ECO:0000313" key="3">
    <source>
        <dbReference type="Proteomes" id="UP001172102"/>
    </source>
</evidence>
<dbReference type="InterPro" id="IPR000182">
    <property type="entry name" value="GNAT_dom"/>
</dbReference>
<evidence type="ECO:0000313" key="2">
    <source>
        <dbReference type="EMBL" id="KAK0730199.1"/>
    </source>
</evidence>
<dbReference type="Gene3D" id="3.40.630.30">
    <property type="match status" value="1"/>
</dbReference>
<dbReference type="PANTHER" id="PTHR42791">
    <property type="entry name" value="GNAT FAMILY ACETYLTRANSFERASE"/>
    <property type="match status" value="1"/>
</dbReference>